<evidence type="ECO:0000313" key="2">
    <source>
        <dbReference type="Proteomes" id="UP001187192"/>
    </source>
</evidence>
<keyword evidence="2" id="KW-1185">Reference proteome</keyword>
<dbReference type="EMBL" id="BTGU01000051">
    <property type="protein sequence ID" value="GMN54429.1"/>
    <property type="molecule type" value="Genomic_DNA"/>
</dbReference>
<protein>
    <submittedName>
        <fullName evidence="1">Uncharacterized protein</fullName>
    </submittedName>
</protein>
<evidence type="ECO:0000313" key="1">
    <source>
        <dbReference type="EMBL" id="GMN54429.1"/>
    </source>
</evidence>
<organism evidence="1 2">
    <name type="scientific">Ficus carica</name>
    <name type="common">Common fig</name>
    <dbReference type="NCBI Taxonomy" id="3494"/>
    <lineage>
        <taxon>Eukaryota</taxon>
        <taxon>Viridiplantae</taxon>
        <taxon>Streptophyta</taxon>
        <taxon>Embryophyta</taxon>
        <taxon>Tracheophyta</taxon>
        <taxon>Spermatophyta</taxon>
        <taxon>Magnoliopsida</taxon>
        <taxon>eudicotyledons</taxon>
        <taxon>Gunneridae</taxon>
        <taxon>Pentapetalae</taxon>
        <taxon>rosids</taxon>
        <taxon>fabids</taxon>
        <taxon>Rosales</taxon>
        <taxon>Moraceae</taxon>
        <taxon>Ficeae</taxon>
        <taxon>Ficus</taxon>
    </lineage>
</organism>
<sequence length="114" mass="12864">MTLMCRTSHDSNGSTRAMCMNTQSSLSMHYMFPAQVKMEHGSRPQGVGVGPTWISLFRRGSEVTRVRMQLPGRKWSSTGPQRFSPLRLTFWDNPRVSLVGHDAQLVWGSRLGLI</sequence>
<name>A0AA88DK74_FICCA</name>
<dbReference type="Proteomes" id="UP001187192">
    <property type="component" value="Unassembled WGS sequence"/>
</dbReference>
<proteinExistence type="predicted"/>
<dbReference type="AlphaFoldDB" id="A0AA88DK74"/>
<reference evidence="1" key="1">
    <citation type="submission" date="2023-07" db="EMBL/GenBank/DDBJ databases">
        <title>draft genome sequence of fig (Ficus carica).</title>
        <authorList>
            <person name="Takahashi T."/>
            <person name="Nishimura K."/>
        </authorList>
    </citation>
    <scope>NUCLEOTIDE SEQUENCE</scope>
</reference>
<gene>
    <name evidence="1" type="ORF">TIFTF001_023553</name>
</gene>
<accession>A0AA88DK74</accession>
<comment type="caution">
    <text evidence="1">The sequence shown here is derived from an EMBL/GenBank/DDBJ whole genome shotgun (WGS) entry which is preliminary data.</text>
</comment>